<reference evidence="4" key="2">
    <citation type="journal article" date="2016" name="Genome Announc.">
        <title>Draft Genome Sequences of Two Novel Amoeba-Resistant Intranuclear Bacteria, 'Candidatus Berkiella cookevillensis' and 'Candidatus Berkiella aquae'.</title>
        <authorList>
            <person name="Mehari Y.T."/>
            <person name="Arivett B.A."/>
            <person name="Farone A.L."/>
            <person name="Gunderson J.H."/>
            <person name="Farone M.B."/>
        </authorList>
    </citation>
    <scope>NUCLEOTIDE SEQUENCE</scope>
    <source>
        <strain evidence="4">HT99</strain>
    </source>
</reference>
<organism evidence="3">
    <name type="scientific">Candidatus Berkiella aquae</name>
    <dbReference type="NCBI Taxonomy" id="295108"/>
    <lineage>
        <taxon>Bacteria</taxon>
        <taxon>Pseudomonadati</taxon>
        <taxon>Pseudomonadota</taxon>
        <taxon>Gammaproteobacteria</taxon>
        <taxon>Candidatus Berkiellales</taxon>
        <taxon>Candidatus Berkiellaceae</taxon>
        <taxon>Candidatus Berkiella</taxon>
    </lineage>
</organism>
<dbReference type="AlphaFoldDB" id="A0A0Q9YG83"/>
<feature type="transmembrane region" description="Helical" evidence="2">
    <location>
        <begin position="257"/>
        <end position="276"/>
    </location>
</feature>
<dbReference type="EMBL" id="LKAJ01000019">
    <property type="protein sequence ID" value="KRG18649.1"/>
    <property type="molecule type" value="Genomic_DNA"/>
</dbReference>
<comment type="caution">
    <text evidence="3">The sequence shown here is derived from an EMBL/GenBank/DDBJ whole genome shotgun (WGS) entry which is preliminary data.</text>
</comment>
<evidence type="ECO:0000313" key="3">
    <source>
        <dbReference type="EMBL" id="KRG18649.1"/>
    </source>
</evidence>
<sequence>MPRSAKTLQIAHIVHTGIPAYEMITINGMPFYQSSGNSSTYANTWFPFFGLLEKKIGPYPIGLFLKAFSTELPQNVVQRIRELFPSYGSADAGAQLPLRFWRVPCLLISSTLGGGLWDTDNGRELKAFLQQQYPAYYQAEPRLAIKPATARLSEPKAVNTWLCRQANIKNIKALAGKYPKTANDLISLLKPARKVNFAELDTQNGKRLFNLRNKLREEQKRPAPVRNDQEKPLKRFLKKNPELKNQIATPANRFSTFTYTILALCLVGMGLCMSPWPMMGLYVMGFSGAALLCEKLHQSRQEAQTPLVSPSSTTTLIEKTLPTSNSPKATVPHSSAKATTNQETIKSILRKRRL</sequence>
<protein>
    <submittedName>
        <fullName evidence="3">Uncharacterized protein</fullName>
    </submittedName>
</protein>
<dbReference type="OrthoDB" id="5606277at2"/>
<dbReference type="RefSeq" id="WP_075067526.1">
    <property type="nucleotide sequence ID" value="NZ_LKAJ02000001.1"/>
</dbReference>
<feature type="region of interest" description="Disordered" evidence="1">
    <location>
        <begin position="321"/>
        <end position="342"/>
    </location>
</feature>
<dbReference type="Proteomes" id="UP000051497">
    <property type="component" value="Unassembled WGS sequence"/>
</dbReference>
<keyword evidence="2" id="KW-0472">Membrane</keyword>
<evidence type="ECO:0000256" key="2">
    <source>
        <dbReference type="SAM" id="Phobius"/>
    </source>
</evidence>
<gene>
    <name evidence="4" type="ORF">HT99x_000755</name>
    <name evidence="3" type="ORF">HT99x_02935</name>
</gene>
<keyword evidence="2" id="KW-1133">Transmembrane helix</keyword>
<reference evidence="3" key="1">
    <citation type="submission" date="2015-09" db="EMBL/GenBank/DDBJ databases">
        <title>Draft Genome Sequences of Two Novel Amoeba-resistant Intranuclear Bacteria, Candidatus Berkiella cookevillensis and Candidatus Berkiella aquae.</title>
        <authorList>
            <person name="Mehari Y.T."/>
            <person name="Arivett B.A."/>
            <person name="Farone A.L."/>
            <person name="Gunderson J.H."/>
            <person name="Farone M.B."/>
        </authorList>
    </citation>
    <scope>NUCLEOTIDE SEQUENCE [LARGE SCALE GENOMIC DNA]</scope>
    <source>
        <strain evidence="3">HT99</strain>
    </source>
</reference>
<dbReference type="STRING" id="295108.HT99x_02935"/>
<evidence type="ECO:0000256" key="1">
    <source>
        <dbReference type="SAM" id="MobiDB-lite"/>
    </source>
</evidence>
<name>A0A0Q9YG83_9GAMM</name>
<evidence type="ECO:0000313" key="4">
    <source>
        <dbReference type="EMBL" id="MCS5709947.1"/>
    </source>
</evidence>
<accession>A0A0Q9YG83</accession>
<dbReference type="EMBL" id="LKAJ02000001">
    <property type="protein sequence ID" value="MCS5709947.1"/>
    <property type="molecule type" value="Genomic_DNA"/>
</dbReference>
<keyword evidence="5" id="KW-1185">Reference proteome</keyword>
<proteinExistence type="predicted"/>
<evidence type="ECO:0000313" key="5">
    <source>
        <dbReference type="Proteomes" id="UP000051497"/>
    </source>
</evidence>
<reference evidence="4" key="3">
    <citation type="submission" date="2021-06" db="EMBL/GenBank/DDBJ databases">
        <title>Genomic Description and Analysis of Intracellular Bacteria, Candidatus Berkiella cookevillensis and Candidatus Berkiella aquae.</title>
        <authorList>
            <person name="Kidane D.T."/>
            <person name="Mehari Y.T."/>
            <person name="Rice F.C."/>
            <person name="Arivett B.A."/>
            <person name="Farone A.L."/>
            <person name="Berk S.G."/>
            <person name="Farone M.B."/>
        </authorList>
    </citation>
    <scope>NUCLEOTIDE SEQUENCE</scope>
    <source>
        <strain evidence="4">HT99</strain>
    </source>
</reference>
<keyword evidence="2" id="KW-0812">Transmembrane</keyword>